<proteinExistence type="inferred from homology"/>
<feature type="transmembrane region" description="Helical" evidence="3">
    <location>
        <begin position="379"/>
        <end position="400"/>
    </location>
</feature>
<keyword evidence="7" id="KW-1185">Reference proteome</keyword>
<dbReference type="InterPro" id="IPR051164">
    <property type="entry name" value="NmrA-like_oxidored"/>
</dbReference>
<evidence type="ECO:0000259" key="4">
    <source>
        <dbReference type="Pfam" id="PF05368"/>
    </source>
</evidence>
<evidence type="ECO:0000256" key="2">
    <source>
        <dbReference type="ARBA" id="ARBA00022857"/>
    </source>
</evidence>
<dbReference type="EnsemblProtists" id="EKX40659">
    <property type="protein sequence ID" value="EKX40659"/>
    <property type="gene ID" value="GUITHDRAFT_113194"/>
</dbReference>
<dbReference type="OrthoDB" id="3358371at2759"/>
<evidence type="ECO:0000313" key="6">
    <source>
        <dbReference type="EnsemblProtists" id="EKX40659"/>
    </source>
</evidence>
<reference evidence="7" key="2">
    <citation type="submission" date="2012-11" db="EMBL/GenBank/DDBJ databases">
        <authorList>
            <person name="Kuo A."/>
            <person name="Curtis B.A."/>
            <person name="Tanifuji G."/>
            <person name="Burki F."/>
            <person name="Gruber A."/>
            <person name="Irimia M."/>
            <person name="Maruyama S."/>
            <person name="Arias M.C."/>
            <person name="Ball S.G."/>
            <person name="Gile G.H."/>
            <person name="Hirakawa Y."/>
            <person name="Hopkins J.F."/>
            <person name="Rensing S.A."/>
            <person name="Schmutz J."/>
            <person name="Symeonidi A."/>
            <person name="Elias M."/>
            <person name="Eveleigh R.J."/>
            <person name="Herman E.K."/>
            <person name="Klute M.J."/>
            <person name="Nakayama T."/>
            <person name="Obornik M."/>
            <person name="Reyes-Prieto A."/>
            <person name="Armbrust E.V."/>
            <person name="Aves S.J."/>
            <person name="Beiko R.G."/>
            <person name="Coutinho P."/>
            <person name="Dacks J.B."/>
            <person name="Durnford D.G."/>
            <person name="Fast N.M."/>
            <person name="Green B.R."/>
            <person name="Grisdale C."/>
            <person name="Hempe F."/>
            <person name="Henrissat B."/>
            <person name="Hoppner M.P."/>
            <person name="Ishida K.-I."/>
            <person name="Kim E."/>
            <person name="Koreny L."/>
            <person name="Kroth P.G."/>
            <person name="Liu Y."/>
            <person name="Malik S.-B."/>
            <person name="Maier U.G."/>
            <person name="McRose D."/>
            <person name="Mock T."/>
            <person name="Neilson J.A."/>
            <person name="Onodera N.T."/>
            <person name="Poole A.M."/>
            <person name="Pritham E.J."/>
            <person name="Richards T.A."/>
            <person name="Rocap G."/>
            <person name="Roy S.W."/>
            <person name="Sarai C."/>
            <person name="Schaack S."/>
            <person name="Shirato S."/>
            <person name="Slamovits C.H."/>
            <person name="Spencer D.F."/>
            <person name="Suzuki S."/>
            <person name="Worden A.Z."/>
            <person name="Zauner S."/>
            <person name="Barry K."/>
            <person name="Bell C."/>
            <person name="Bharti A.K."/>
            <person name="Crow J.A."/>
            <person name="Grimwood J."/>
            <person name="Kramer R."/>
            <person name="Lindquist E."/>
            <person name="Lucas S."/>
            <person name="Salamov A."/>
            <person name="McFadden G.I."/>
            <person name="Lane C.E."/>
            <person name="Keeling P.J."/>
            <person name="Gray M.W."/>
            <person name="Grigoriev I.V."/>
            <person name="Archibald J.M."/>
        </authorList>
    </citation>
    <scope>NUCLEOTIDE SEQUENCE</scope>
    <source>
        <strain evidence="7">CCMP2712</strain>
    </source>
</reference>
<evidence type="ECO:0000313" key="7">
    <source>
        <dbReference type="Proteomes" id="UP000011087"/>
    </source>
</evidence>
<comment type="similarity">
    <text evidence="1">Belongs to the NmrA-type oxidoreductase family.</text>
</comment>
<dbReference type="RefSeq" id="XP_005827639.1">
    <property type="nucleotide sequence ID" value="XM_005827582.1"/>
</dbReference>
<dbReference type="GeneID" id="17297286"/>
<dbReference type="Pfam" id="PF05368">
    <property type="entry name" value="NmrA"/>
    <property type="match status" value="1"/>
</dbReference>
<dbReference type="InterPro" id="IPR008030">
    <property type="entry name" value="NmrA-like"/>
</dbReference>
<dbReference type="Proteomes" id="UP000011087">
    <property type="component" value="Unassembled WGS sequence"/>
</dbReference>
<dbReference type="SUPFAM" id="SSF51735">
    <property type="entry name" value="NAD(P)-binding Rossmann-fold domains"/>
    <property type="match status" value="1"/>
</dbReference>
<dbReference type="PaxDb" id="55529-EKX40659"/>
<dbReference type="PANTHER" id="PTHR42748">
    <property type="entry name" value="NITROGEN METABOLITE REPRESSION PROTEIN NMRA FAMILY MEMBER"/>
    <property type="match status" value="1"/>
</dbReference>
<dbReference type="InterPro" id="IPR036291">
    <property type="entry name" value="NAD(P)-bd_dom_sf"/>
</dbReference>
<accession>L1IXP8</accession>
<name>L1IXP8_GUITC</name>
<dbReference type="KEGG" id="gtt:GUITHDRAFT_113194"/>
<feature type="domain" description="NmrA-like" evidence="4">
    <location>
        <begin position="8"/>
        <end position="255"/>
    </location>
</feature>
<sequence length="405" mass="45900">MSGKIAYVILGATGNQGSHVVKYLYSCSIKDIYVVTRDVNNPRSKQFEQVMFMGRRDEDVCGVLGFAHKSQVFPGVKVIAGDLENKSSLVEAFKTPMKDNESYKVVVFAMSTPSLASNGYAISAEVEEQSGRIIVEAAEEAKVTHIVYSSVANCDKENRPKYHRSKKNIEDCLKASKNSWTILRPVSFYETWARFSKVKSGCMTGLVKPDVKQQWVSLHDLGASAATVLRKYEQYKARTIDLVADELSGNEMAEKLTQIRKQETFRYSIAWFMRLLLWVAAHDIYEERVTFPEKEGGYKANKQDLLELSKTFSEEEFKRKGLVNFERVVMLNGWHQGPLASSWGIGDYAIYGLGFLGACFATMAYLLPESVWTEIKKRWAFYGLMLLFVLNLLIRVAGLLRKKDK</sequence>
<feature type="transmembrane region" description="Helical" evidence="3">
    <location>
        <begin position="348"/>
        <end position="367"/>
    </location>
</feature>
<keyword evidence="3" id="KW-1133">Transmembrane helix</keyword>
<organism evidence="5">
    <name type="scientific">Guillardia theta (strain CCMP2712)</name>
    <name type="common">Cryptophyte</name>
    <dbReference type="NCBI Taxonomy" id="905079"/>
    <lineage>
        <taxon>Eukaryota</taxon>
        <taxon>Cryptophyceae</taxon>
        <taxon>Pyrenomonadales</taxon>
        <taxon>Geminigeraceae</taxon>
        <taxon>Guillardia</taxon>
    </lineage>
</organism>
<reference evidence="6" key="3">
    <citation type="submission" date="2015-06" db="UniProtKB">
        <authorList>
            <consortium name="EnsemblProtists"/>
        </authorList>
    </citation>
    <scope>IDENTIFICATION</scope>
</reference>
<keyword evidence="2" id="KW-0521">NADP</keyword>
<reference evidence="5 7" key="1">
    <citation type="journal article" date="2012" name="Nature">
        <title>Algal genomes reveal evolutionary mosaicism and the fate of nucleomorphs.</title>
        <authorList>
            <consortium name="DOE Joint Genome Institute"/>
            <person name="Curtis B.A."/>
            <person name="Tanifuji G."/>
            <person name="Burki F."/>
            <person name="Gruber A."/>
            <person name="Irimia M."/>
            <person name="Maruyama S."/>
            <person name="Arias M.C."/>
            <person name="Ball S.G."/>
            <person name="Gile G.H."/>
            <person name="Hirakawa Y."/>
            <person name="Hopkins J.F."/>
            <person name="Kuo A."/>
            <person name="Rensing S.A."/>
            <person name="Schmutz J."/>
            <person name="Symeonidi A."/>
            <person name="Elias M."/>
            <person name="Eveleigh R.J."/>
            <person name="Herman E.K."/>
            <person name="Klute M.J."/>
            <person name="Nakayama T."/>
            <person name="Obornik M."/>
            <person name="Reyes-Prieto A."/>
            <person name="Armbrust E.V."/>
            <person name="Aves S.J."/>
            <person name="Beiko R.G."/>
            <person name="Coutinho P."/>
            <person name="Dacks J.B."/>
            <person name="Durnford D.G."/>
            <person name="Fast N.M."/>
            <person name="Green B.R."/>
            <person name="Grisdale C.J."/>
            <person name="Hempel F."/>
            <person name="Henrissat B."/>
            <person name="Hoppner M.P."/>
            <person name="Ishida K."/>
            <person name="Kim E."/>
            <person name="Koreny L."/>
            <person name="Kroth P.G."/>
            <person name="Liu Y."/>
            <person name="Malik S.B."/>
            <person name="Maier U.G."/>
            <person name="McRose D."/>
            <person name="Mock T."/>
            <person name="Neilson J.A."/>
            <person name="Onodera N.T."/>
            <person name="Poole A.M."/>
            <person name="Pritham E.J."/>
            <person name="Richards T.A."/>
            <person name="Rocap G."/>
            <person name="Roy S.W."/>
            <person name="Sarai C."/>
            <person name="Schaack S."/>
            <person name="Shirato S."/>
            <person name="Slamovits C.H."/>
            <person name="Spencer D.F."/>
            <person name="Suzuki S."/>
            <person name="Worden A.Z."/>
            <person name="Zauner S."/>
            <person name="Barry K."/>
            <person name="Bell C."/>
            <person name="Bharti A.K."/>
            <person name="Crow J.A."/>
            <person name="Grimwood J."/>
            <person name="Kramer R."/>
            <person name="Lindquist E."/>
            <person name="Lucas S."/>
            <person name="Salamov A."/>
            <person name="McFadden G.I."/>
            <person name="Lane C.E."/>
            <person name="Keeling P.J."/>
            <person name="Gray M.W."/>
            <person name="Grigoriev I.V."/>
            <person name="Archibald J.M."/>
        </authorList>
    </citation>
    <scope>NUCLEOTIDE SEQUENCE</scope>
    <source>
        <strain evidence="5 7">CCMP2712</strain>
    </source>
</reference>
<dbReference type="OMA" id="FMAMMKD"/>
<keyword evidence="3" id="KW-0812">Transmembrane</keyword>
<dbReference type="AlphaFoldDB" id="L1IXP8"/>
<evidence type="ECO:0000256" key="3">
    <source>
        <dbReference type="SAM" id="Phobius"/>
    </source>
</evidence>
<gene>
    <name evidence="5" type="ORF">GUITHDRAFT_113194</name>
</gene>
<dbReference type="EMBL" id="JH993029">
    <property type="protein sequence ID" value="EKX40659.1"/>
    <property type="molecule type" value="Genomic_DNA"/>
</dbReference>
<keyword evidence="3" id="KW-0472">Membrane</keyword>
<dbReference type="PANTHER" id="PTHR42748:SF7">
    <property type="entry name" value="NMRA LIKE REDOX SENSOR 1-RELATED"/>
    <property type="match status" value="1"/>
</dbReference>
<protein>
    <recommendedName>
        <fullName evidence="4">NmrA-like domain-containing protein</fullName>
    </recommendedName>
</protein>
<evidence type="ECO:0000313" key="5">
    <source>
        <dbReference type="EMBL" id="EKX40659.1"/>
    </source>
</evidence>
<evidence type="ECO:0000256" key="1">
    <source>
        <dbReference type="ARBA" id="ARBA00006328"/>
    </source>
</evidence>
<dbReference type="Gene3D" id="3.40.50.720">
    <property type="entry name" value="NAD(P)-binding Rossmann-like Domain"/>
    <property type="match status" value="1"/>
</dbReference>
<dbReference type="HOGENOM" id="CLU_680527_0_0_1"/>